<evidence type="ECO:0000256" key="4">
    <source>
        <dbReference type="ARBA" id="ARBA00022806"/>
    </source>
</evidence>
<dbReference type="EC" id="5.6.2.4" evidence="9"/>
<dbReference type="GO" id="GO:0003677">
    <property type="term" value="F:DNA binding"/>
    <property type="evidence" value="ECO:0007669"/>
    <property type="project" value="UniProtKB-KW"/>
</dbReference>
<dbReference type="InterPro" id="IPR014017">
    <property type="entry name" value="DNA_helicase_UvrD-like_C"/>
</dbReference>
<dbReference type="Pfam" id="PF13361">
    <property type="entry name" value="UvrD_C"/>
    <property type="match status" value="1"/>
</dbReference>
<feature type="domain" description="UvrD-like helicase C-terminal" evidence="13">
    <location>
        <begin position="299"/>
        <end position="578"/>
    </location>
</feature>
<dbReference type="InterPro" id="IPR014016">
    <property type="entry name" value="UvrD-like_ATP-bd"/>
</dbReference>
<feature type="region of interest" description="Disordered" evidence="11">
    <location>
        <begin position="663"/>
        <end position="692"/>
    </location>
</feature>
<feature type="domain" description="UvrD-like helicase ATP-binding" evidence="12">
    <location>
        <begin position="13"/>
        <end position="298"/>
    </location>
</feature>
<name>A0A6J6MWE4_9ZZZZ</name>
<dbReference type="NCBIfam" id="TIGR01073">
    <property type="entry name" value="pcrA"/>
    <property type="match status" value="1"/>
</dbReference>
<dbReference type="GO" id="GO:0000725">
    <property type="term" value="P:recombinational repair"/>
    <property type="evidence" value="ECO:0007669"/>
    <property type="project" value="TreeGrafter"/>
</dbReference>
<keyword evidence="7" id="KW-0413">Isomerase</keyword>
<gene>
    <name evidence="14" type="ORF">UFOPK2310_00961</name>
</gene>
<evidence type="ECO:0000256" key="10">
    <source>
        <dbReference type="ARBA" id="ARBA00048988"/>
    </source>
</evidence>
<dbReference type="GO" id="GO:0016787">
    <property type="term" value="F:hydrolase activity"/>
    <property type="evidence" value="ECO:0007669"/>
    <property type="project" value="UniProtKB-KW"/>
</dbReference>
<dbReference type="Gene3D" id="1.10.10.160">
    <property type="match status" value="1"/>
</dbReference>
<evidence type="ECO:0000256" key="1">
    <source>
        <dbReference type="ARBA" id="ARBA00009922"/>
    </source>
</evidence>
<keyword evidence="3" id="KW-0378">Hydrolase</keyword>
<dbReference type="CDD" id="cd18807">
    <property type="entry name" value="SF1_C_UvrD"/>
    <property type="match status" value="1"/>
</dbReference>
<dbReference type="PROSITE" id="PS51198">
    <property type="entry name" value="UVRD_HELICASE_ATP_BIND"/>
    <property type="match status" value="1"/>
</dbReference>
<organism evidence="14">
    <name type="scientific">freshwater metagenome</name>
    <dbReference type="NCBI Taxonomy" id="449393"/>
    <lineage>
        <taxon>unclassified sequences</taxon>
        <taxon>metagenomes</taxon>
        <taxon>ecological metagenomes</taxon>
    </lineage>
</organism>
<evidence type="ECO:0000256" key="3">
    <source>
        <dbReference type="ARBA" id="ARBA00022801"/>
    </source>
</evidence>
<evidence type="ECO:0000256" key="2">
    <source>
        <dbReference type="ARBA" id="ARBA00022741"/>
    </source>
</evidence>
<dbReference type="FunFam" id="1.10.486.10:FF:000003">
    <property type="entry name" value="ATP-dependent DNA helicase"/>
    <property type="match status" value="1"/>
</dbReference>
<dbReference type="GO" id="GO:0006260">
    <property type="term" value="P:DNA replication"/>
    <property type="evidence" value="ECO:0007669"/>
    <property type="project" value="InterPro"/>
</dbReference>
<dbReference type="GO" id="GO:0033202">
    <property type="term" value="C:DNA helicase complex"/>
    <property type="evidence" value="ECO:0007669"/>
    <property type="project" value="TreeGrafter"/>
</dbReference>
<keyword evidence="6" id="KW-0238">DNA-binding</keyword>
<dbReference type="InterPro" id="IPR005751">
    <property type="entry name" value="ATP-dep_DNA_helicase_PcrA"/>
</dbReference>
<evidence type="ECO:0000256" key="8">
    <source>
        <dbReference type="ARBA" id="ARBA00034617"/>
    </source>
</evidence>
<evidence type="ECO:0000256" key="7">
    <source>
        <dbReference type="ARBA" id="ARBA00023235"/>
    </source>
</evidence>
<dbReference type="PANTHER" id="PTHR11070:SF2">
    <property type="entry name" value="ATP-DEPENDENT DNA HELICASE SRS2"/>
    <property type="match status" value="1"/>
</dbReference>
<evidence type="ECO:0000256" key="6">
    <source>
        <dbReference type="ARBA" id="ARBA00023125"/>
    </source>
</evidence>
<protein>
    <recommendedName>
        <fullName evidence="9">DNA 3'-5' helicase</fullName>
        <ecNumber evidence="9">5.6.2.4</ecNumber>
    </recommendedName>
</protein>
<evidence type="ECO:0000256" key="5">
    <source>
        <dbReference type="ARBA" id="ARBA00022840"/>
    </source>
</evidence>
<reference evidence="14" key="1">
    <citation type="submission" date="2020-05" db="EMBL/GenBank/DDBJ databases">
        <authorList>
            <person name="Chiriac C."/>
            <person name="Salcher M."/>
            <person name="Ghai R."/>
            <person name="Kavagutti S V."/>
        </authorList>
    </citation>
    <scope>NUCLEOTIDE SEQUENCE</scope>
</reference>
<dbReference type="SUPFAM" id="SSF52540">
    <property type="entry name" value="P-loop containing nucleoside triphosphate hydrolases"/>
    <property type="match status" value="1"/>
</dbReference>
<sequence>MITNPVPTAELTSDLNPAQLAAVEHRVTPLLIVAGAGSGKTRVLTRRIAHLLATGDAQPSEILAITFTNKAAGEMKERVAEIVGSSSRAMWVSTFHSACVRILRIEAGRLGVSRTFTIYDQADSLRLMTMVIRELDLDPKSYSPRAFLAQVSNLKNELIDYEEFARQASNHMEQTLAEAYRDYQRRLQRANAFDFDDLISATVALLQLFPDVAEHYRRRFRQILVDEYQDTNHAQYVLIKELVGSGTADLPPGELCVVGDADQSIYAFRGATIRNIEEFERDYPNARTIVLEQNYRSTQTILTAANAVISRNGSRRAKNLWTDAGAGPAIIGYVADDEHDEASFISNEIRRLRDEEGLKSSDVAVFYRTNAQSRSVEDIFIRVGMPYRVVGGVRFYERREVRDAVAYLRTLANPTDEVSLKRILNVPKRGIGERAEAMVDAFAQRAGISFAAALDRASEAPGVATRSLSSIETFTLMLSDLRTIVESGANAATVLQAVLEQSGYLTELQGSADPQDETRVENLAELESVAQEFANENPEGTLTDFLERVSLVADADEIPDRDELGGVVTLMTLHTAKGLEFPVVFLTGMEDGIFPHSRSLGDPKELEEERRLAYVGITRARERLYVTRSMTRSAWGTPSFNPASRFLDEIPDVQWEREEPMSMPIGSNGFGSSPNSTSAARRLGDRSDNDGPTIVLAAGDRVTHERFGLGTVVSADGVGAKADATIDFGSSGIKRLLLRYAPVEKL</sequence>
<dbReference type="PANTHER" id="PTHR11070">
    <property type="entry name" value="UVRD / RECB / PCRA DNA HELICASE FAMILY MEMBER"/>
    <property type="match status" value="1"/>
</dbReference>
<dbReference type="CDD" id="cd17932">
    <property type="entry name" value="DEXQc_UvrD"/>
    <property type="match status" value="1"/>
</dbReference>
<dbReference type="Pfam" id="PF00580">
    <property type="entry name" value="UvrD-helicase"/>
    <property type="match status" value="1"/>
</dbReference>
<evidence type="ECO:0000256" key="9">
    <source>
        <dbReference type="ARBA" id="ARBA00034808"/>
    </source>
</evidence>
<keyword evidence="2" id="KW-0547">Nucleotide-binding</keyword>
<evidence type="ECO:0000259" key="12">
    <source>
        <dbReference type="PROSITE" id="PS51198"/>
    </source>
</evidence>
<dbReference type="GO" id="GO:0005524">
    <property type="term" value="F:ATP binding"/>
    <property type="evidence" value="ECO:0007669"/>
    <property type="project" value="UniProtKB-KW"/>
</dbReference>
<evidence type="ECO:0000313" key="14">
    <source>
        <dbReference type="EMBL" id="CAB4676875.1"/>
    </source>
</evidence>
<dbReference type="GO" id="GO:0043138">
    <property type="term" value="F:3'-5' DNA helicase activity"/>
    <property type="evidence" value="ECO:0007669"/>
    <property type="project" value="UniProtKB-EC"/>
</dbReference>
<feature type="compositionally biased region" description="Polar residues" evidence="11">
    <location>
        <begin position="670"/>
        <end position="679"/>
    </location>
</feature>
<evidence type="ECO:0000256" key="11">
    <source>
        <dbReference type="SAM" id="MobiDB-lite"/>
    </source>
</evidence>
<dbReference type="Pfam" id="PF21196">
    <property type="entry name" value="PcrA_UvrD_tudor"/>
    <property type="match status" value="1"/>
</dbReference>
<accession>A0A6J6MWE4</accession>
<comment type="catalytic activity">
    <reaction evidence="10">
        <text>ATP + H2O = ADP + phosphate + H(+)</text>
        <dbReference type="Rhea" id="RHEA:13065"/>
        <dbReference type="ChEBI" id="CHEBI:15377"/>
        <dbReference type="ChEBI" id="CHEBI:15378"/>
        <dbReference type="ChEBI" id="CHEBI:30616"/>
        <dbReference type="ChEBI" id="CHEBI:43474"/>
        <dbReference type="ChEBI" id="CHEBI:456216"/>
        <dbReference type="EC" id="5.6.2.4"/>
    </reaction>
</comment>
<dbReference type="AlphaFoldDB" id="A0A6J6MWE4"/>
<dbReference type="InterPro" id="IPR000212">
    <property type="entry name" value="DNA_helicase_UvrD/REP"/>
</dbReference>
<keyword evidence="4" id="KW-0347">Helicase</keyword>
<dbReference type="Gene3D" id="3.40.50.300">
    <property type="entry name" value="P-loop containing nucleotide triphosphate hydrolases"/>
    <property type="match status" value="2"/>
</dbReference>
<dbReference type="GO" id="GO:0005829">
    <property type="term" value="C:cytosol"/>
    <property type="evidence" value="ECO:0007669"/>
    <property type="project" value="TreeGrafter"/>
</dbReference>
<dbReference type="PROSITE" id="PS51217">
    <property type="entry name" value="UVRD_HELICASE_CTER"/>
    <property type="match status" value="1"/>
</dbReference>
<dbReference type="InterPro" id="IPR027417">
    <property type="entry name" value="P-loop_NTPase"/>
</dbReference>
<keyword evidence="5" id="KW-0067">ATP-binding</keyword>
<dbReference type="EMBL" id="CAEZWW010000112">
    <property type="protein sequence ID" value="CAB4676875.1"/>
    <property type="molecule type" value="Genomic_DNA"/>
</dbReference>
<dbReference type="Gene3D" id="1.10.486.10">
    <property type="entry name" value="PCRA, domain 4"/>
    <property type="match status" value="1"/>
</dbReference>
<proteinExistence type="inferred from homology"/>
<comment type="similarity">
    <text evidence="1">Belongs to the helicase family. UvrD subfamily.</text>
</comment>
<evidence type="ECO:0000259" key="13">
    <source>
        <dbReference type="PROSITE" id="PS51217"/>
    </source>
</evidence>
<dbReference type="FunFam" id="1.10.10.160:FF:000001">
    <property type="entry name" value="ATP-dependent DNA helicase"/>
    <property type="match status" value="1"/>
</dbReference>
<dbReference type="InterPro" id="IPR013986">
    <property type="entry name" value="DExx_box_DNA_helicase_dom_sf"/>
</dbReference>
<comment type="catalytic activity">
    <reaction evidence="8">
        <text>Couples ATP hydrolysis with the unwinding of duplex DNA by translocating in the 3'-5' direction.</text>
        <dbReference type="EC" id="5.6.2.4"/>
    </reaction>
</comment>